<sequence>MDHGIHYHRLFVTWQATLWLACQAYDLFGRLHPIRHMDLRGEGWVSSVPDSTRKEEELEDSRRRSRWDERKWEQKTKLGGEKVMSLVYRREAVHRRQPALVTSYKPLQMVEQFLPWAPHRGLIPSSCIYRPKS</sequence>
<feature type="region of interest" description="Disordered" evidence="1">
    <location>
        <begin position="43"/>
        <end position="64"/>
    </location>
</feature>
<keyword evidence="2" id="KW-0732">Signal</keyword>
<evidence type="ECO:0000256" key="1">
    <source>
        <dbReference type="SAM" id="MobiDB-lite"/>
    </source>
</evidence>
<dbReference type="Proteomes" id="UP000735302">
    <property type="component" value="Unassembled WGS sequence"/>
</dbReference>
<keyword evidence="4" id="KW-1185">Reference proteome</keyword>
<evidence type="ECO:0000313" key="4">
    <source>
        <dbReference type="Proteomes" id="UP000735302"/>
    </source>
</evidence>
<organism evidence="3 4">
    <name type="scientific">Plakobranchus ocellatus</name>
    <dbReference type="NCBI Taxonomy" id="259542"/>
    <lineage>
        <taxon>Eukaryota</taxon>
        <taxon>Metazoa</taxon>
        <taxon>Spiralia</taxon>
        <taxon>Lophotrochozoa</taxon>
        <taxon>Mollusca</taxon>
        <taxon>Gastropoda</taxon>
        <taxon>Heterobranchia</taxon>
        <taxon>Euthyneura</taxon>
        <taxon>Panpulmonata</taxon>
        <taxon>Sacoglossa</taxon>
        <taxon>Placobranchoidea</taxon>
        <taxon>Plakobranchidae</taxon>
        <taxon>Plakobranchus</taxon>
    </lineage>
</organism>
<feature type="compositionally biased region" description="Basic and acidic residues" evidence="1">
    <location>
        <begin position="51"/>
        <end position="64"/>
    </location>
</feature>
<accession>A0AAV4AF21</accession>
<comment type="caution">
    <text evidence="3">The sequence shown here is derived from an EMBL/GenBank/DDBJ whole genome shotgun (WGS) entry which is preliminary data.</text>
</comment>
<evidence type="ECO:0000256" key="2">
    <source>
        <dbReference type="SAM" id="SignalP"/>
    </source>
</evidence>
<proteinExistence type="predicted"/>
<reference evidence="3 4" key="1">
    <citation type="journal article" date="2021" name="Elife">
        <title>Chloroplast acquisition without the gene transfer in kleptoplastic sea slugs, Plakobranchus ocellatus.</title>
        <authorList>
            <person name="Maeda T."/>
            <person name="Takahashi S."/>
            <person name="Yoshida T."/>
            <person name="Shimamura S."/>
            <person name="Takaki Y."/>
            <person name="Nagai Y."/>
            <person name="Toyoda A."/>
            <person name="Suzuki Y."/>
            <person name="Arimoto A."/>
            <person name="Ishii H."/>
            <person name="Satoh N."/>
            <person name="Nishiyama T."/>
            <person name="Hasebe M."/>
            <person name="Maruyama T."/>
            <person name="Minagawa J."/>
            <person name="Obokata J."/>
            <person name="Shigenobu S."/>
        </authorList>
    </citation>
    <scope>NUCLEOTIDE SEQUENCE [LARGE SCALE GENOMIC DNA]</scope>
</reference>
<dbReference type="AlphaFoldDB" id="A0AAV4AF21"/>
<feature type="chain" id="PRO_5043495282" evidence="2">
    <location>
        <begin position="25"/>
        <end position="133"/>
    </location>
</feature>
<gene>
    <name evidence="3" type="ORF">PoB_003328000</name>
</gene>
<protein>
    <submittedName>
        <fullName evidence="3">Uncharacterized protein</fullName>
    </submittedName>
</protein>
<feature type="signal peptide" evidence="2">
    <location>
        <begin position="1"/>
        <end position="24"/>
    </location>
</feature>
<name>A0AAV4AF21_9GAST</name>
<dbReference type="EMBL" id="BLXT01003784">
    <property type="protein sequence ID" value="GFO06775.1"/>
    <property type="molecule type" value="Genomic_DNA"/>
</dbReference>
<evidence type="ECO:0000313" key="3">
    <source>
        <dbReference type="EMBL" id="GFO06775.1"/>
    </source>
</evidence>